<keyword evidence="3" id="KW-0949">S-adenosyl-L-methionine</keyword>
<dbReference type="Gene3D" id="1.10.10.10">
    <property type="entry name" value="Winged helix-like DNA-binding domain superfamily/Winged helix DNA-binding domain"/>
    <property type="match status" value="1"/>
</dbReference>
<sequence length="412" mass="46584">MSPLVELAEKILANAKKVDAYTNTDKSQPIPAEVQQARVDLLDASHELKKAVVEPESWLNQLYYGYTDIVALRAVYTLKLPHHVPLEGDISYEEVAKASNVNEQALRRLFYYAITINLFTETRPNHVAHSATSRHLVNVPGAFDALGMKLEELVPASQKSIEALQRWPQATEPTETGYNIAHGTDLPFYRALAQQPERARRFGNGMRYFTDRDNCDLSHLVAAFPWQEHDKPDFTVVDVGGGQGGVSMRLASDTKNMHFIVQDLEGTVKHGEEVLPAELKGRVEFMTHDFFSPQKVFADVYFFRWILHNWSDKYCVDILRSLIPALKSGARVLLYEYEREDAPETKLSRKDANYLDMVMLSCWNGAIRTESDWNRLFAATDARLVLKGITRPPGSAMSLIEAVWTAEKVADP</sequence>
<dbReference type="InterPro" id="IPR012967">
    <property type="entry name" value="COMT_dimerisation"/>
</dbReference>
<dbReference type="InterPro" id="IPR036388">
    <property type="entry name" value="WH-like_DNA-bd_sf"/>
</dbReference>
<dbReference type="InterPro" id="IPR029063">
    <property type="entry name" value="SAM-dependent_MTases_sf"/>
</dbReference>
<evidence type="ECO:0000313" key="7">
    <source>
        <dbReference type="Proteomes" id="UP000800036"/>
    </source>
</evidence>
<proteinExistence type="predicted"/>
<evidence type="ECO:0000259" key="4">
    <source>
        <dbReference type="Pfam" id="PF00891"/>
    </source>
</evidence>
<evidence type="ECO:0000313" key="6">
    <source>
        <dbReference type="EMBL" id="KAF1977947.1"/>
    </source>
</evidence>
<organism evidence="6 7">
    <name type="scientific">Bimuria novae-zelandiae CBS 107.79</name>
    <dbReference type="NCBI Taxonomy" id="1447943"/>
    <lineage>
        <taxon>Eukaryota</taxon>
        <taxon>Fungi</taxon>
        <taxon>Dikarya</taxon>
        <taxon>Ascomycota</taxon>
        <taxon>Pezizomycotina</taxon>
        <taxon>Dothideomycetes</taxon>
        <taxon>Pleosporomycetidae</taxon>
        <taxon>Pleosporales</taxon>
        <taxon>Massarineae</taxon>
        <taxon>Didymosphaeriaceae</taxon>
        <taxon>Bimuria</taxon>
    </lineage>
</organism>
<dbReference type="OrthoDB" id="1606438at2759"/>
<accession>A0A6A5VXQ5</accession>
<dbReference type="InterPro" id="IPR001077">
    <property type="entry name" value="COMT_C"/>
</dbReference>
<dbReference type="GO" id="GO:0008171">
    <property type="term" value="F:O-methyltransferase activity"/>
    <property type="evidence" value="ECO:0007669"/>
    <property type="project" value="InterPro"/>
</dbReference>
<dbReference type="SUPFAM" id="SSF53335">
    <property type="entry name" value="S-adenosyl-L-methionine-dependent methyltransferases"/>
    <property type="match status" value="1"/>
</dbReference>
<feature type="domain" description="O-methyltransferase C-terminal" evidence="4">
    <location>
        <begin position="176"/>
        <end position="378"/>
    </location>
</feature>
<dbReference type="PROSITE" id="PS51683">
    <property type="entry name" value="SAM_OMT_II"/>
    <property type="match status" value="1"/>
</dbReference>
<dbReference type="PANTHER" id="PTHR43712:SF16">
    <property type="entry name" value="O-METHYLTRANSFERASE ELCB"/>
    <property type="match status" value="1"/>
</dbReference>
<gene>
    <name evidence="6" type="ORF">BU23DRAFT_526584</name>
</gene>
<keyword evidence="2 6" id="KW-0808">Transferase</keyword>
<dbReference type="PANTHER" id="PTHR43712">
    <property type="entry name" value="PUTATIVE (AFU_ORTHOLOGUE AFUA_4G14580)-RELATED"/>
    <property type="match status" value="1"/>
</dbReference>
<dbReference type="AlphaFoldDB" id="A0A6A5VXQ5"/>
<dbReference type="Gene3D" id="3.40.50.150">
    <property type="entry name" value="Vaccinia Virus protein VP39"/>
    <property type="match status" value="1"/>
</dbReference>
<evidence type="ECO:0000256" key="2">
    <source>
        <dbReference type="ARBA" id="ARBA00022679"/>
    </source>
</evidence>
<dbReference type="EMBL" id="ML976662">
    <property type="protein sequence ID" value="KAF1977947.1"/>
    <property type="molecule type" value="Genomic_DNA"/>
</dbReference>
<dbReference type="SUPFAM" id="SSF46785">
    <property type="entry name" value="Winged helix' DNA-binding domain"/>
    <property type="match status" value="1"/>
</dbReference>
<dbReference type="Pfam" id="PF08100">
    <property type="entry name" value="Dimerisation"/>
    <property type="match status" value="1"/>
</dbReference>
<keyword evidence="1 6" id="KW-0489">Methyltransferase</keyword>
<dbReference type="InterPro" id="IPR016461">
    <property type="entry name" value="COMT-like"/>
</dbReference>
<dbReference type="Pfam" id="PF00891">
    <property type="entry name" value="Methyltransf_2"/>
    <property type="match status" value="1"/>
</dbReference>
<evidence type="ECO:0000256" key="3">
    <source>
        <dbReference type="ARBA" id="ARBA00022691"/>
    </source>
</evidence>
<feature type="domain" description="O-methyltransferase dimerisation" evidence="5">
    <location>
        <begin position="61"/>
        <end position="136"/>
    </location>
</feature>
<dbReference type="Proteomes" id="UP000800036">
    <property type="component" value="Unassembled WGS sequence"/>
</dbReference>
<protein>
    <submittedName>
        <fullName evidence="6">Putative O-methyltransferase</fullName>
    </submittedName>
</protein>
<evidence type="ECO:0000256" key="1">
    <source>
        <dbReference type="ARBA" id="ARBA00022603"/>
    </source>
</evidence>
<evidence type="ECO:0000259" key="5">
    <source>
        <dbReference type="Pfam" id="PF08100"/>
    </source>
</evidence>
<keyword evidence="7" id="KW-1185">Reference proteome</keyword>
<reference evidence="6" key="1">
    <citation type="journal article" date="2020" name="Stud. Mycol.">
        <title>101 Dothideomycetes genomes: a test case for predicting lifestyles and emergence of pathogens.</title>
        <authorList>
            <person name="Haridas S."/>
            <person name="Albert R."/>
            <person name="Binder M."/>
            <person name="Bloem J."/>
            <person name="Labutti K."/>
            <person name="Salamov A."/>
            <person name="Andreopoulos B."/>
            <person name="Baker S."/>
            <person name="Barry K."/>
            <person name="Bills G."/>
            <person name="Bluhm B."/>
            <person name="Cannon C."/>
            <person name="Castanera R."/>
            <person name="Culley D."/>
            <person name="Daum C."/>
            <person name="Ezra D."/>
            <person name="Gonzalez J."/>
            <person name="Henrissat B."/>
            <person name="Kuo A."/>
            <person name="Liang C."/>
            <person name="Lipzen A."/>
            <person name="Lutzoni F."/>
            <person name="Magnuson J."/>
            <person name="Mondo S."/>
            <person name="Nolan M."/>
            <person name="Ohm R."/>
            <person name="Pangilinan J."/>
            <person name="Park H.-J."/>
            <person name="Ramirez L."/>
            <person name="Alfaro M."/>
            <person name="Sun H."/>
            <person name="Tritt A."/>
            <person name="Yoshinaga Y."/>
            <person name="Zwiers L.-H."/>
            <person name="Turgeon B."/>
            <person name="Goodwin S."/>
            <person name="Spatafora J."/>
            <person name="Crous P."/>
            <person name="Grigoriev I."/>
        </authorList>
    </citation>
    <scope>NUCLEOTIDE SEQUENCE</scope>
    <source>
        <strain evidence="6">CBS 107.79</strain>
    </source>
</reference>
<name>A0A6A5VXQ5_9PLEO</name>
<dbReference type="InterPro" id="IPR036390">
    <property type="entry name" value="WH_DNA-bd_sf"/>
</dbReference>
<dbReference type="GO" id="GO:0032259">
    <property type="term" value="P:methylation"/>
    <property type="evidence" value="ECO:0007669"/>
    <property type="project" value="UniProtKB-KW"/>
</dbReference>